<accession>A0A1B6MR76</accession>
<reference evidence="1" key="1">
    <citation type="submission" date="2015-11" db="EMBL/GenBank/DDBJ databases">
        <title>De novo transcriptome assembly of four potential Pierce s Disease insect vectors from Arizona vineyards.</title>
        <authorList>
            <person name="Tassone E.E."/>
        </authorList>
    </citation>
    <scope>NUCLEOTIDE SEQUENCE</scope>
</reference>
<organism evidence="1">
    <name type="scientific">Graphocephala atropunctata</name>
    <dbReference type="NCBI Taxonomy" id="36148"/>
    <lineage>
        <taxon>Eukaryota</taxon>
        <taxon>Metazoa</taxon>
        <taxon>Ecdysozoa</taxon>
        <taxon>Arthropoda</taxon>
        <taxon>Hexapoda</taxon>
        <taxon>Insecta</taxon>
        <taxon>Pterygota</taxon>
        <taxon>Neoptera</taxon>
        <taxon>Paraneoptera</taxon>
        <taxon>Hemiptera</taxon>
        <taxon>Auchenorrhyncha</taxon>
        <taxon>Membracoidea</taxon>
        <taxon>Cicadellidae</taxon>
        <taxon>Cicadellinae</taxon>
        <taxon>Cicadellini</taxon>
        <taxon>Graphocephala</taxon>
    </lineage>
</organism>
<proteinExistence type="predicted"/>
<name>A0A1B6MR76_9HEMI</name>
<feature type="non-terminal residue" evidence="1">
    <location>
        <position position="199"/>
    </location>
</feature>
<sequence>PSGKSFDLAGNPSKTMQINFGRRGHQIPVSIKSTKQSLLDANLTWGPHINKLCKRLNSAVYIIRRIKNICSPASAKAAYYALLESHLRYGILVWGGTSALIIKRVLTIQKLAVKTLTGLGPRDSCRPAFKELKIKTATAIYTQEIILYVDRLELSRQYRSHPYSTRHKSRISAIKHRTTLHEKKPSSADSKLYNILPRD</sequence>
<feature type="non-terminal residue" evidence="1">
    <location>
        <position position="1"/>
    </location>
</feature>
<evidence type="ECO:0000313" key="1">
    <source>
        <dbReference type="EMBL" id="JAT38440.1"/>
    </source>
</evidence>
<gene>
    <name evidence="1" type="ORF">g.52094</name>
</gene>
<dbReference type="EMBL" id="GEBQ01001537">
    <property type="protein sequence ID" value="JAT38440.1"/>
    <property type="molecule type" value="Transcribed_RNA"/>
</dbReference>
<protein>
    <recommendedName>
        <fullName evidence="2">Alkylated DNA repair protein AlkB homologue 8 N-terminal domain-containing protein</fullName>
    </recommendedName>
</protein>
<dbReference type="AlphaFoldDB" id="A0A1B6MR76"/>
<evidence type="ECO:0008006" key="2">
    <source>
        <dbReference type="Google" id="ProtNLM"/>
    </source>
</evidence>